<keyword evidence="2" id="KW-0378">Hydrolase</keyword>
<dbReference type="EMBL" id="MLJW01007242">
    <property type="protein sequence ID" value="OIQ65543.1"/>
    <property type="molecule type" value="Genomic_DNA"/>
</dbReference>
<comment type="caution">
    <text evidence="2">The sequence shown here is derived from an EMBL/GenBank/DDBJ whole genome shotgun (WGS) entry which is preliminary data.</text>
</comment>
<sequence length="285" mass="32254">MTRICNAMTVDVEDYFQVQAFAQCIDRKDWDAFPPRVDANTNRILDQFGAAGVKATFFTLGWVAQRFPALIRRIVADGHELASHGWDHTRADTQDPAVFRADVRRTKALLEDTGGTAVAGYRAATFSVGHRNMWVFPILQQEGYAYSSSINPISHDLYGMPDAPRVPFRPAADGVMELPMTTVRLFGRNWPCSGGGYFRLLPTVLYRTGLDRVNRHDRQPGIFYFHPWEVDPGQPRIPNAGWKSRLRHYTNLSRMGADLDKLLQDFEWDRMDRVYASVIAGAAEG</sequence>
<dbReference type="SUPFAM" id="SSF88713">
    <property type="entry name" value="Glycoside hydrolase/deacetylase"/>
    <property type="match status" value="1"/>
</dbReference>
<dbReference type="AlphaFoldDB" id="A0A1J5PCJ5"/>
<reference evidence="2" key="1">
    <citation type="submission" date="2016-10" db="EMBL/GenBank/DDBJ databases">
        <title>Sequence of Gallionella enrichment culture.</title>
        <authorList>
            <person name="Poehlein A."/>
            <person name="Muehling M."/>
            <person name="Daniel R."/>
        </authorList>
    </citation>
    <scope>NUCLEOTIDE SEQUENCE</scope>
</reference>
<dbReference type="EC" id="3.5.1.-" evidence="2"/>
<dbReference type="Pfam" id="PF11959">
    <property type="entry name" value="DUF3473"/>
    <property type="match status" value="1"/>
</dbReference>
<dbReference type="PROSITE" id="PS51677">
    <property type="entry name" value="NODB"/>
    <property type="match status" value="1"/>
</dbReference>
<protein>
    <submittedName>
        <fullName evidence="2">Peptidoglycan-N-acetylmuramic acid deacetylase PdaC</fullName>
        <ecNumber evidence="2">3.5.1.-</ecNumber>
    </submittedName>
</protein>
<evidence type="ECO:0000259" key="1">
    <source>
        <dbReference type="PROSITE" id="PS51677"/>
    </source>
</evidence>
<dbReference type="GO" id="GO:0016810">
    <property type="term" value="F:hydrolase activity, acting on carbon-nitrogen (but not peptide) bonds"/>
    <property type="evidence" value="ECO:0007669"/>
    <property type="project" value="InterPro"/>
</dbReference>
<dbReference type="InterPro" id="IPR022560">
    <property type="entry name" value="DUF3473"/>
</dbReference>
<organism evidence="2">
    <name type="scientific">mine drainage metagenome</name>
    <dbReference type="NCBI Taxonomy" id="410659"/>
    <lineage>
        <taxon>unclassified sequences</taxon>
        <taxon>metagenomes</taxon>
        <taxon>ecological metagenomes</taxon>
    </lineage>
</organism>
<dbReference type="Gene3D" id="3.20.20.370">
    <property type="entry name" value="Glycoside hydrolase/deacetylase"/>
    <property type="match status" value="1"/>
</dbReference>
<accession>A0A1J5PCJ5</accession>
<dbReference type="PANTHER" id="PTHR47561">
    <property type="entry name" value="POLYSACCHARIDE DEACETYLASE FAMILY PROTEIN (AFU_ORTHOLOGUE AFUA_6G05030)"/>
    <property type="match status" value="1"/>
</dbReference>
<feature type="domain" description="NodB homology" evidence="1">
    <location>
        <begin position="19"/>
        <end position="285"/>
    </location>
</feature>
<gene>
    <name evidence="2" type="primary">pdaC</name>
    <name evidence="2" type="ORF">GALL_528980</name>
</gene>
<dbReference type="NCBIfam" id="TIGR03006">
    <property type="entry name" value="pepcterm_polyde"/>
    <property type="match status" value="1"/>
</dbReference>
<dbReference type="InterPro" id="IPR045235">
    <property type="entry name" value="PuuE_HpPgdA-like"/>
</dbReference>
<dbReference type="InterPro" id="IPR014344">
    <property type="entry name" value="XrtA_polysacc_deacetyl"/>
</dbReference>
<evidence type="ECO:0000313" key="2">
    <source>
        <dbReference type="EMBL" id="OIQ65543.1"/>
    </source>
</evidence>
<dbReference type="PANTHER" id="PTHR47561:SF1">
    <property type="entry name" value="POLYSACCHARIDE DEACETYLASE FAMILY PROTEIN (AFU_ORTHOLOGUE AFUA_6G05030)"/>
    <property type="match status" value="1"/>
</dbReference>
<proteinExistence type="predicted"/>
<dbReference type="InterPro" id="IPR011330">
    <property type="entry name" value="Glyco_hydro/deAcase_b/a-brl"/>
</dbReference>
<dbReference type="InterPro" id="IPR002509">
    <property type="entry name" value="NODB_dom"/>
</dbReference>
<dbReference type="CDD" id="cd10941">
    <property type="entry name" value="CE4_PuuE_HpPgdA_like_2"/>
    <property type="match status" value="1"/>
</dbReference>
<dbReference type="GO" id="GO:0005975">
    <property type="term" value="P:carbohydrate metabolic process"/>
    <property type="evidence" value="ECO:0007669"/>
    <property type="project" value="InterPro"/>
</dbReference>
<name>A0A1J5PCJ5_9ZZZZ</name>
<dbReference type="Pfam" id="PF01522">
    <property type="entry name" value="Polysacc_deac_1"/>
    <property type="match status" value="1"/>
</dbReference>